<comment type="catalytic activity">
    <reaction evidence="10">
        <text>L-glutamate + acetyl-CoA = N-acetyl-L-glutamate + CoA + H(+)</text>
        <dbReference type="Rhea" id="RHEA:24292"/>
        <dbReference type="ChEBI" id="CHEBI:15378"/>
        <dbReference type="ChEBI" id="CHEBI:29985"/>
        <dbReference type="ChEBI" id="CHEBI:44337"/>
        <dbReference type="ChEBI" id="CHEBI:57287"/>
        <dbReference type="ChEBI" id="CHEBI:57288"/>
        <dbReference type="EC" id="2.3.1.1"/>
    </reaction>
</comment>
<evidence type="ECO:0000256" key="10">
    <source>
        <dbReference type="HAMAP-Rule" id="MF_03124"/>
    </source>
</evidence>
<comment type="catalytic activity">
    <reaction evidence="10">
        <text>N(2)-acetyl-L-ornithine + L-glutamate = N-acetyl-L-glutamate + L-ornithine</text>
        <dbReference type="Rhea" id="RHEA:15349"/>
        <dbReference type="ChEBI" id="CHEBI:29985"/>
        <dbReference type="ChEBI" id="CHEBI:44337"/>
        <dbReference type="ChEBI" id="CHEBI:46911"/>
        <dbReference type="ChEBI" id="CHEBI:57805"/>
        <dbReference type="EC" id="2.3.1.35"/>
    </reaction>
</comment>
<dbReference type="Gene3D" id="3.60.70.12">
    <property type="entry name" value="L-amino peptidase D-ALA esterase/amidase"/>
    <property type="match status" value="2"/>
</dbReference>
<feature type="chain" id="PRO_5023392558" description="Arginine biosynthesis bifunctional protein ArgJ beta chain" evidence="10">
    <location>
        <begin position="196"/>
        <end position="427"/>
    </location>
</feature>
<feature type="binding site" evidence="10">
    <location>
        <position position="156"/>
    </location>
    <ligand>
        <name>substrate</name>
    </ligand>
</feature>
<accession>A0A367LRI1</accession>
<protein>
    <recommendedName>
        <fullName evidence="10">Arginine biosynthesis bifunctional protein ArgJ, mitochondrial</fullName>
    </recommendedName>
    <domain>
        <recommendedName>
            <fullName evidence="10">Glutamate N-acetyltransferase</fullName>
            <shortName evidence="10">GAT</shortName>
            <ecNumber evidence="10">2.3.1.35</ecNumber>
        </recommendedName>
        <alternativeName>
            <fullName evidence="10">Ornithine acetyltransferase</fullName>
            <shortName evidence="10">OATase</shortName>
        </alternativeName>
        <alternativeName>
            <fullName evidence="10">Ornithine transacetylase</fullName>
        </alternativeName>
    </domain>
    <domain>
        <recommendedName>
            <fullName evidence="10">Amino-acid acetyltransferase</fullName>
            <ecNumber evidence="10">2.3.1.1</ecNumber>
        </recommendedName>
        <alternativeName>
            <fullName evidence="10">N-acetylglutamate synthase</fullName>
            <shortName evidence="10">AGS</shortName>
        </alternativeName>
    </domain>
    <component>
        <recommendedName>
            <fullName evidence="10">Arginine biosynthesis bifunctional protein ArgJ alpha chain</fullName>
        </recommendedName>
    </component>
    <component>
        <recommendedName>
            <fullName evidence="10">Arginine biosynthesis bifunctional protein ArgJ beta chain</fullName>
        </recommendedName>
    </component>
</protein>
<evidence type="ECO:0000256" key="6">
    <source>
        <dbReference type="ARBA" id="ARBA00022813"/>
    </source>
</evidence>
<dbReference type="Pfam" id="PF01960">
    <property type="entry name" value="ArgJ"/>
    <property type="match status" value="1"/>
</dbReference>
<comment type="pathway">
    <text evidence="10">Amino-acid biosynthesis; L-arginine biosynthesis; N(2)-acetyl-L-ornithine from L-glutamate: step 1/4.</text>
</comment>
<dbReference type="HAMAP" id="MF_01106">
    <property type="entry name" value="ArgJ"/>
    <property type="match status" value="1"/>
</dbReference>
<evidence type="ECO:0000256" key="7">
    <source>
        <dbReference type="ARBA" id="ARBA00023128"/>
    </source>
</evidence>
<dbReference type="Proteomes" id="UP000253664">
    <property type="component" value="Unassembled WGS sequence"/>
</dbReference>
<proteinExistence type="inferred from homology"/>
<dbReference type="EC" id="2.3.1.1" evidence="10"/>
<keyword evidence="6 10" id="KW-0068">Autocatalytic cleavage</keyword>
<dbReference type="OrthoDB" id="4199794at2759"/>
<feature type="active site" description="Nucleophile" evidence="10">
    <location>
        <position position="196"/>
    </location>
</feature>
<comment type="similarity">
    <text evidence="2 10">Belongs to the ArgJ family.</text>
</comment>
<name>A0A367LRI1_9HYPO</name>
<comment type="caution">
    <text evidence="11">The sequence shown here is derived from an EMBL/GenBank/DDBJ whole genome shotgun (WGS) entry which is preliminary data.</text>
</comment>
<dbReference type="Gene3D" id="3.10.20.340">
    <property type="entry name" value="ArgJ beta chain, C-terminal domain"/>
    <property type="match status" value="1"/>
</dbReference>
<dbReference type="GO" id="GO:0004042">
    <property type="term" value="F:L-glutamate N-acetyltransferase activity"/>
    <property type="evidence" value="ECO:0007669"/>
    <property type="project" value="UniProtKB-UniRule"/>
</dbReference>
<comment type="pathway">
    <text evidence="10">Amino-acid biosynthesis; L-arginine biosynthesis; L-ornithine and N-acetyl-L-glutamate from L-glutamate and N(2)-acetyl-L-ornithine (cyclic): step 1/1.</text>
</comment>
<dbReference type="GO" id="GO:0006592">
    <property type="term" value="P:ornithine biosynthetic process"/>
    <property type="evidence" value="ECO:0007669"/>
    <property type="project" value="TreeGrafter"/>
</dbReference>
<dbReference type="InterPro" id="IPR002813">
    <property type="entry name" value="Arg_biosynth_ArgJ"/>
</dbReference>
<feature type="site" description="Involved in the stabilization of negative charge on the oxyanion by the formation of the oxyanion hole" evidence="10">
    <location>
        <position position="118"/>
    </location>
</feature>
<comment type="subunit">
    <text evidence="10">Heterodimer of an alpha and a beta chain.</text>
</comment>
<dbReference type="CDD" id="cd02152">
    <property type="entry name" value="OAT"/>
    <property type="match status" value="1"/>
</dbReference>
<reference evidence="11 12" key="1">
    <citation type="journal article" date="2015" name="BMC Genomics">
        <title>Insights from the genome of Ophiocordyceps polyrhachis-furcata to pathogenicity and host specificity in insect fungi.</title>
        <authorList>
            <person name="Wichadakul D."/>
            <person name="Kobmoo N."/>
            <person name="Ingsriswang S."/>
            <person name="Tangphatsornruang S."/>
            <person name="Chantasingh D."/>
            <person name="Luangsa-ard J.J."/>
            <person name="Eurwilaichitr L."/>
        </authorList>
    </citation>
    <scope>NUCLEOTIDE SEQUENCE [LARGE SCALE GENOMIC DNA]</scope>
    <source>
        <strain evidence="11 12">BCC 54312</strain>
    </source>
</reference>
<keyword evidence="9 10" id="KW-0012">Acyltransferase</keyword>
<dbReference type="Gene3D" id="3.30.2330.10">
    <property type="entry name" value="arginine biosynthesis bifunctional protein suprefamily"/>
    <property type="match status" value="1"/>
</dbReference>
<keyword evidence="8 10" id="KW-0511">Multifunctional enzyme</keyword>
<gene>
    <name evidence="11" type="ORF">L249_2063</name>
</gene>
<feature type="site" description="Involved in the stabilization of negative charge on the oxyanion by the formation of the oxyanion hole" evidence="10">
    <location>
        <position position="117"/>
    </location>
</feature>
<dbReference type="InterPro" id="IPR042195">
    <property type="entry name" value="ArgJ_beta_C"/>
</dbReference>
<comment type="subcellular location">
    <subcellularLocation>
        <location evidence="1 10">Mitochondrion matrix</location>
    </subcellularLocation>
</comment>
<dbReference type="InterPro" id="IPR016117">
    <property type="entry name" value="ArgJ-like_dom_sf"/>
</dbReference>
<feature type="binding site" evidence="10">
    <location>
        <position position="422"/>
    </location>
    <ligand>
        <name>substrate</name>
    </ligand>
</feature>
<feature type="binding site" evidence="10">
    <location>
        <position position="185"/>
    </location>
    <ligand>
        <name>substrate</name>
    </ligand>
</feature>
<keyword evidence="5 10" id="KW-0808">Transferase</keyword>
<feature type="binding site" evidence="10">
    <location>
        <position position="196"/>
    </location>
    <ligand>
        <name>substrate</name>
    </ligand>
</feature>
<keyword evidence="12" id="KW-1185">Reference proteome</keyword>
<organism evidence="11 12">
    <name type="scientific">Ophiocordyceps polyrhachis-furcata BCC 54312</name>
    <dbReference type="NCBI Taxonomy" id="1330021"/>
    <lineage>
        <taxon>Eukaryota</taxon>
        <taxon>Fungi</taxon>
        <taxon>Dikarya</taxon>
        <taxon>Ascomycota</taxon>
        <taxon>Pezizomycotina</taxon>
        <taxon>Sordariomycetes</taxon>
        <taxon>Hypocreomycetidae</taxon>
        <taxon>Hypocreales</taxon>
        <taxon>Ophiocordycipitaceae</taxon>
        <taxon>Ophiocordyceps</taxon>
    </lineage>
</organism>
<keyword evidence="7 10" id="KW-0496">Mitochondrion</keyword>
<dbReference type="UniPathway" id="UPA00068">
    <property type="reaction ID" value="UER00106"/>
</dbReference>
<keyword evidence="3 10" id="KW-0055">Arginine biosynthesis</keyword>
<evidence type="ECO:0000256" key="8">
    <source>
        <dbReference type="ARBA" id="ARBA00023268"/>
    </source>
</evidence>
<feature type="site" description="Cleavage; by autolysis" evidence="10">
    <location>
        <begin position="195"/>
        <end position="196"/>
    </location>
</feature>
<sequence>MLKYASSRFYSILGLPRGIPSSKMKWVPESGIYPKGFKASGVYVGIKPTNLSKPDLALVSSDRPCAAAAVFTKNNVIVNSGNANAVTGARALQDTASMAKTTDDRVECPDSTLVMSTGVIGEPLPIKKILDHISVVYYNLGDSHEHWLKCADAIRTTDSFPKLSSRTFKLPSSPGIEYRITGMSKGAGMVNPNMATLLGILATDAPVDPSIIKPMLKYAVDRSFNAITIDGDTSTNDTIALLANGAAGGNAITSEDSSDYRIMRDVVTELAVDLAKLVVRDGEGCTKFVTIRVVDCRTTEAARAIAIAIATSPLVKTALHGGDANWGRILCAIGYALITPPGQPATDVREIDPDRTDVSFIPSDGSPELKLLVNGEPDKIDEVRATEILRAEDLEILVRLGTGDKSVEHWTCDLTHEYVTINSDYRT</sequence>
<feature type="binding site" evidence="10">
    <location>
        <position position="427"/>
    </location>
    <ligand>
        <name>substrate</name>
    </ligand>
</feature>
<keyword evidence="4 10" id="KW-0028">Amino-acid biosynthesis</keyword>
<dbReference type="AlphaFoldDB" id="A0A367LRI1"/>
<dbReference type="FunFam" id="3.10.20.340:FF:000002">
    <property type="entry name" value="Arginine biosynthesis bifunctional protein ArgJ, mitochondrial"/>
    <property type="match status" value="1"/>
</dbReference>
<dbReference type="STRING" id="1330021.A0A367LRI1"/>
<evidence type="ECO:0000256" key="9">
    <source>
        <dbReference type="ARBA" id="ARBA00023315"/>
    </source>
</evidence>
<evidence type="ECO:0000256" key="1">
    <source>
        <dbReference type="ARBA" id="ARBA00004305"/>
    </source>
</evidence>
<evidence type="ECO:0000256" key="5">
    <source>
        <dbReference type="ARBA" id="ARBA00022679"/>
    </source>
</evidence>
<comment type="PTM">
    <text evidence="10">The alpha and beta chains are autoproteolytically processed from a single precursor protein within the mitochondrion.</text>
</comment>
<dbReference type="GO" id="GO:0005759">
    <property type="term" value="C:mitochondrial matrix"/>
    <property type="evidence" value="ECO:0007669"/>
    <property type="project" value="UniProtKB-SubCell"/>
</dbReference>
<feature type="binding site" evidence="10">
    <location>
        <position position="283"/>
    </location>
    <ligand>
        <name>substrate</name>
    </ligand>
</feature>
<dbReference type="SUPFAM" id="SSF56266">
    <property type="entry name" value="DmpA/ArgJ-like"/>
    <property type="match status" value="1"/>
</dbReference>
<dbReference type="PANTHER" id="PTHR23100:SF0">
    <property type="entry name" value="ARGININE BIOSYNTHESIS BIFUNCTIONAL PROTEIN ARGJ, MITOCHONDRIAL"/>
    <property type="match status" value="1"/>
</dbReference>
<evidence type="ECO:0000313" key="12">
    <source>
        <dbReference type="Proteomes" id="UP000253664"/>
    </source>
</evidence>
<dbReference type="GO" id="GO:0006526">
    <property type="term" value="P:L-arginine biosynthetic process"/>
    <property type="evidence" value="ECO:0007669"/>
    <property type="project" value="UniProtKB-UniRule"/>
</dbReference>
<comment type="function">
    <text evidence="10">Catalyzes two activities which are involved in the cyclic version of arginine biosynthesis: the synthesis of acetylglutamate from glutamate and acetyl-CoA, and of ornithine by transacetylation between acetylornithine and glutamate.</text>
</comment>
<feature type="chain" id="PRO_5023392559" description="Arginine biosynthesis bifunctional protein ArgJ alpha chain" evidence="10">
    <location>
        <begin position="1"/>
        <end position="195"/>
    </location>
</feature>
<evidence type="ECO:0000256" key="3">
    <source>
        <dbReference type="ARBA" id="ARBA00022571"/>
    </source>
</evidence>
<dbReference type="GO" id="GO:0004358">
    <property type="term" value="F:L-glutamate N-acetyltransferase activity, acting on acetyl-L-ornithine as donor"/>
    <property type="evidence" value="ECO:0007669"/>
    <property type="project" value="UniProtKB-UniRule"/>
</dbReference>
<evidence type="ECO:0000313" key="11">
    <source>
        <dbReference type="EMBL" id="RCI16960.1"/>
    </source>
</evidence>
<dbReference type="NCBIfam" id="TIGR00120">
    <property type="entry name" value="ArgJ"/>
    <property type="match status" value="1"/>
</dbReference>
<dbReference type="NCBIfam" id="NF003802">
    <property type="entry name" value="PRK05388.1"/>
    <property type="match status" value="1"/>
</dbReference>
<dbReference type="PANTHER" id="PTHR23100">
    <property type="entry name" value="ARGININE BIOSYNTHESIS BIFUNCTIONAL PROTEIN ARGJ"/>
    <property type="match status" value="1"/>
</dbReference>
<dbReference type="EMBL" id="LKCN02000001">
    <property type="protein sequence ID" value="RCI16960.1"/>
    <property type="molecule type" value="Genomic_DNA"/>
</dbReference>
<evidence type="ECO:0000256" key="2">
    <source>
        <dbReference type="ARBA" id="ARBA00006774"/>
    </source>
</evidence>
<evidence type="ECO:0000256" key="4">
    <source>
        <dbReference type="ARBA" id="ARBA00022605"/>
    </source>
</evidence>
<dbReference type="FunFam" id="3.30.2330.10:FF:000001">
    <property type="entry name" value="Arginine biosynthesis bifunctional protein ArgJ, mitochondrial"/>
    <property type="match status" value="1"/>
</dbReference>
<dbReference type="EC" id="2.3.1.35" evidence="10"/>